<keyword evidence="2" id="KW-1185">Reference proteome</keyword>
<evidence type="ECO:0000313" key="1">
    <source>
        <dbReference type="EMBL" id="GLS19199.1"/>
    </source>
</evidence>
<proteinExistence type="predicted"/>
<accession>A0ABQ6CKE9</accession>
<comment type="caution">
    <text evidence="1">The sequence shown here is derived from an EMBL/GenBank/DDBJ whole genome shotgun (WGS) entry which is preliminary data.</text>
</comment>
<dbReference type="RefSeq" id="WP_284312076.1">
    <property type="nucleotide sequence ID" value="NZ_BSPC01000021.1"/>
</dbReference>
<dbReference type="EMBL" id="BSPC01000021">
    <property type="protein sequence ID" value="GLS19199.1"/>
    <property type="molecule type" value="Genomic_DNA"/>
</dbReference>
<name>A0ABQ6CKE9_9HYPH</name>
<dbReference type="Proteomes" id="UP001156882">
    <property type="component" value="Unassembled WGS sequence"/>
</dbReference>
<gene>
    <name evidence="1" type="ORF">GCM10007874_22160</name>
</gene>
<evidence type="ECO:0000313" key="2">
    <source>
        <dbReference type="Proteomes" id="UP001156882"/>
    </source>
</evidence>
<reference evidence="2" key="1">
    <citation type="journal article" date="2019" name="Int. J. Syst. Evol. Microbiol.">
        <title>The Global Catalogue of Microorganisms (GCM) 10K type strain sequencing project: providing services to taxonomists for standard genome sequencing and annotation.</title>
        <authorList>
            <consortium name="The Broad Institute Genomics Platform"/>
            <consortium name="The Broad Institute Genome Sequencing Center for Infectious Disease"/>
            <person name="Wu L."/>
            <person name="Ma J."/>
        </authorList>
    </citation>
    <scope>NUCLEOTIDE SEQUENCE [LARGE SCALE GENOMIC DNA]</scope>
    <source>
        <strain evidence="2">NBRC 101365</strain>
    </source>
</reference>
<organism evidence="1 2">
    <name type="scientific">Labrys miyagiensis</name>
    <dbReference type="NCBI Taxonomy" id="346912"/>
    <lineage>
        <taxon>Bacteria</taxon>
        <taxon>Pseudomonadati</taxon>
        <taxon>Pseudomonadota</taxon>
        <taxon>Alphaproteobacteria</taxon>
        <taxon>Hyphomicrobiales</taxon>
        <taxon>Xanthobacteraceae</taxon>
        <taxon>Labrys</taxon>
    </lineage>
</organism>
<protein>
    <submittedName>
        <fullName evidence="1">Uncharacterized protein</fullName>
    </submittedName>
</protein>
<sequence length="94" mass="10897">MSSYRVTFTVEQGRGRQSKLLATAKHQYRRLYYDSKIVTPGLTLRLERQLKDGSFELLCENTNLQPYSDISRGLDAIADEPAMPLDERIRKRYG</sequence>